<dbReference type="Proteomes" id="UP000007013">
    <property type="component" value="Chromosome"/>
</dbReference>
<gene>
    <name evidence="3" type="ordered locus">Oter_0594</name>
</gene>
<reference evidence="3 4" key="1">
    <citation type="journal article" date="2011" name="J. Bacteriol.">
        <title>Genome sequence of the verrucomicrobium Opitutus terrae PB90-1, an abundant inhabitant of rice paddy soil ecosystems.</title>
        <authorList>
            <person name="van Passel M.W."/>
            <person name="Kant R."/>
            <person name="Palva A."/>
            <person name="Copeland A."/>
            <person name="Lucas S."/>
            <person name="Lapidus A."/>
            <person name="Glavina del Rio T."/>
            <person name="Pitluck S."/>
            <person name="Goltsman E."/>
            <person name="Clum A."/>
            <person name="Sun H."/>
            <person name="Schmutz J."/>
            <person name="Larimer F.W."/>
            <person name="Land M.L."/>
            <person name="Hauser L."/>
            <person name="Kyrpides N."/>
            <person name="Mikhailova N."/>
            <person name="Richardson P.P."/>
            <person name="Janssen P.H."/>
            <person name="de Vos W.M."/>
            <person name="Smidt H."/>
        </authorList>
    </citation>
    <scope>NUCLEOTIDE SEQUENCE [LARGE SCALE GENOMIC DNA]</scope>
    <source>
        <strain evidence="4">DSM 11246 / JCM 15787 / PB90-1</strain>
    </source>
</reference>
<dbReference type="HOGENOM" id="CLU_040534_0_0_0"/>
<dbReference type="KEGG" id="ote:Oter_0594"/>
<dbReference type="InterPro" id="IPR052943">
    <property type="entry name" value="TMTC_O-mannosyl-trnsfr"/>
</dbReference>
<dbReference type="PANTHER" id="PTHR44809:SF1">
    <property type="entry name" value="PROTEIN O-MANNOSYL-TRANSFERASE TMTC1"/>
    <property type="match status" value="1"/>
</dbReference>
<proteinExistence type="predicted"/>
<evidence type="ECO:0000256" key="2">
    <source>
        <dbReference type="SAM" id="Phobius"/>
    </source>
</evidence>
<keyword evidence="2" id="KW-0812">Transmembrane</keyword>
<evidence type="ECO:0000256" key="1">
    <source>
        <dbReference type="PROSITE-ProRule" id="PRU00339"/>
    </source>
</evidence>
<dbReference type="InterPro" id="IPR019734">
    <property type="entry name" value="TPR_rpt"/>
</dbReference>
<keyword evidence="4" id="KW-1185">Reference proteome</keyword>
<dbReference type="Pfam" id="PF13424">
    <property type="entry name" value="TPR_12"/>
    <property type="match status" value="1"/>
</dbReference>
<dbReference type="Gene3D" id="1.25.40.10">
    <property type="entry name" value="Tetratricopeptide repeat domain"/>
    <property type="match status" value="4"/>
</dbReference>
<dbReference type="EMBL" id="CP001032">
    <property type="protein sequence ID" value="ACB73884.1"/>
    <property type="molecule type" value="Genomic_DNA"/>
</dbReference>
<dbReference type="eggNOG" id="COG0457">
    <property type="taxonomic scope" value="Bacteria"/>
</dbReference>
<dbReference type="RefSeq" id="WP_012373422.1">
    <property type="nucleotide sequence ID" value="NC_010571.1"/>
</dbReference>
<keyword evidence="2" id="KW-0472">Membrane</keyword>
<dbReference type="Pfam" id="PF14559">
    <property type="entry name" value="TPR_19"/>
    <property type="match status" value="2"/>
</dbReference>
<dbReference type="STRING" id="452637.Oter_0594"/>
<name>B1ZSM7_OPITP</name>
<keyword evidence="1" id="KW-0802">TPR repeat</keyword>
<feature type="transmembrane region" description="Helical" evidence="2">
    <location>
        <begin position="20"/>
        <end position="41"/>
    </location>
</feature>
<dbReference type="PROSITE" id="PS50005">
    <property type="entry name" value="TPR"/>
    <property type="match status" value="2"/>
</dbReference>
<sequence length="601" mass="66331">MSAALEQTAAPAPRGGWLRWWPVMAAAVLIGLGAWGTAHWLEYRALARIQQSLPPLPALGQRPAVLGERLAQARAAALAGDRVIEHAAELGRLFHANGFHREAQVCWEALRSAQPRVARWSYYLADLRRTAGDQAGYVALLEETVARAPDYSPAWLQLAGVRFKSGEIDAAASAYQRRLALLPGDSYARLGLARVALHHQRTAEARDLIEQIVREDPKFPTSHNLYAEMLAADGNRDGARQQRWLARQAGRFREADDPWLTELNAWCFDPDRLFMLGTIDFQTERHQEARAFYEKAVQLAPEDAEAHALLGDLYLKQGDPARARDALEHSLRMPRPGKPPAMLFVNLSQAYRELHDSAQALAIVERGLREASVSFDLHNAHGIALADLGRHEEAIAAYRRGLATQRGNAEINFNLAISLLVLGRGDEAHAHLKQSLTLQPTFPKALALLGRMEMSAGLWREAEQYLRPLYEAFPEAPDSHQLLAEWELRAGSAASEQNDAAAAEGHFRAGLALAPEQPDLNLQLGVLLVTLGRAADAVPPFETYRRVRPEDPSGALFLGQTYAQLGRIPDARRVLAEGEQLATRAGNATTAQHCREILSQL</sequence>
<dbReference type="SMART" id="SM00028">
    <property type="entry name" value="TPR"/>
    <property type="match status" value="9"/>
</dbReference>
<feature type="repeat" description="TPR" evidence="1">
    <location>
        <begin position="270"/>
        <end position="303"/>
    </location>
</feature>
<dbReference type="PANTHER" id="PTHR44809">
    <property type="match status" value="1"/>
</dbReference>
<dbReference type="AlphaFoldDB" id="B1ZSM7"/>
<dbReference type="Pfam" id="PF13432">
    <property type="entry name" value="TPR_16"/>
    <property type="match status" value="3"/>
</dbReference>
<keyword evidence="2" id="KW-1133">Transmembrane helix</keyword>
<protein>
    <submittedName>
        <fullName evidence="3">Tetratricopeptide TPR_4</fullName>
    </submittedName>
</protein>
<organism evidence="3 4">
    <name type="scientific">Opitutus terrae (strain DSM 11246 / JCM 15787 / PB90-1)</name>
    <dbReference type="NCBI Taxonomy" id="452637"/>
    <lineage>
        <taxon>Bacteria</taxon>
        <taxon>Pseudomonadati</taxon>
        <taxon>Verrucomicrobiota</taxon>
        <taxon>Opitutia</taxon>
        <taxon>Opitutales</taxon>
        <taxon>Opitutaceae</taxon>
        <taxon>Opitutus</taxon>
    </lineage>
</organism>
<evidence type="ECO:0000313" key="4">
    <source>
        <dbReference type="Proteomes" id="UP000007013"/>
    </source>
</evidence>
<feature type="repeat" description="TPR" evidence="1">
    <location>
        <begin position="152"/>
        <end position="185"/>
    </location>
</feature>
<dbReference type="SUPFAM" id="SSF48452">
    <property type="entry name" value="TPR-like"/>
    <property type="match status" value="2"/>
</dbReference>
<dbReference type="InterPro" id="IPR011990">
    <property type="entry name" value="TPR-like_helical_dom_sf"/>
</dbReference>
<accession>B1ZSM7</accession>
<evidence type="ECO:0000313" key="3">
    <source>
        <dbReference type="EMBL" id="ACB73884.1"/>
    </source>
</evidence>